<reference evidence="1 2" key="1">
    <citation type="submission" date="2014-04" db="EMBL/GenBank/DDBJ databases">
        <authorList>
            <consortium name="DOE Joint Genome Institute"/>
            <person name="Kuo A."/>
            <person name="Kohler A."/>
            <person name="Costa M.D."/>
            <person name="Nagy L.G."/>
            <person name="Floudas D."/>
            <person name="Copeland A."/>
            <person name="Barry K.W."/>
            <person name="Cichocki N."/>
            <person name="Veneault-Fourrey C."/>
            <person name="LaButti K."/>
            <person name="Lindquist E.A."/>
            <person name="Lipzen A."/>
            <person name="Lundell T."/>
            <person name="Morin E."/>
            <person name="Murat C."/>
            <person name="Sun H."/>
            <person name="Tunlid A."/>
            <person name="Henrissat B."/>
            <person name="Grigoriev I.V."/>
            <person name="Hibbett D.S."/>
            <person name="Martin F."/>
            <person name="Nordberg H.P."/>
            <person name="Cantor M.N."/>
            <person name="Hua S.X."/>
        </authorList>
    </citation>
    <scope>NUCLEOTIDE SEQUENCE [LARGE SCALE GENOMIC DNA]</scope>
    <source>
        <strain evidence="1 2">Marx 270</strain>
    </source>
</reference>
<protein>
    <submittedName>
        <fullName evidence="1">Uncharacterized protein</fullName>
    </submittedName>
</protein>
<dbReference type="HOGENOM" id="CLU_1876272_0_0_1"/>
<organism evidence="1 2">
    <name type="scientific">Pisolithus tinctorius Marx 270</name>
    <dbReference type="NCBI Taxonomy" id="870435"/>
    <lineage>
        <taxon>Eukaryota</taxon>
        <taxon>Fungi</taxon>
        <taxon>Dikarya</taxon>
        <taxon>Basidiomycota</taxon>
        <taxon>Agaricomycotina</taxon>
        <taxon>Agaricomycetes</taxon>
        <taxon>Agaricomycetidae</taxon>
        <taxon>Boletales</taxon>
        <taxon>Sclerodermatineae</taxon>
        <taxon>Pisolithaceae</taxon>
        <taxon>Pisolithus</taxon>
    </lineage>
</organism>
<dbReference type="Proteomes" id="UP000054217">
    <property type="component" value="Unassembled WGS sequence"/>
</dbReference>
<reference evidence="2" key="2">
    <citation type="submission" date="2015-01" db="EMBL/GenBank/DDBJ databases">
        <title>Evolutionary Origins and Diversification of the Mycorrhizal Mutualists.</title>
        <authorList>
            <consortium name="DOE Joint Genome Institute"/>
            <consortium name="Mycorrhizal Genomics Consortium"/>
            <person name="Kohler A."/>
            <person name="Kuo A."/>
            <person name="Nagy L.G."/>
            <person name="Floudas D."/>
            <person name="Copeland A."/>
            <person name="Barry K.W."/>
            <person name="Cichocki N."/>
            <person name="Veneault-Fourrey C."/>
            <person name="LaButti K."/>
            <person name="Lindquist E.A."/>
            <person name="Lipzen A."/>
            <person name="Lundell T."/>
            <person name="Morin E."/>
            <person name="Murat C."/>
            <person name="Riley R."/>
            <person name="Ohm R."/>
            <person name="Sun H."/>
            <person name="Tunlid A."/>
            <person name="Henrissat B."/>
            <person name="Grigoriev I.V."/>
            <person name="Hibbett D.S."/>
            <person name="Martin F."/>
        </authorList>
    </citation>
    <scope>NUCLEOTIDE SEQUENCE [LARGE SCALE GENOMIC DNA]</scope>
    <source>
        <strain evidence="2">Marx 270</strain>
    </source>
</reference>
<proteinExistence type="predicted"/>
<keyword evidence="2" id="KW-1185">Reference proteome</keyword>
<evidence type="ECO:0000313" key="1">
    <source>
        <dbReference type="EMBL" id="KIO12825.1"/>
    </source>
</evidence>
<gene>
    <name evidence="1" type="ORF">M404DRAFT_696997</name>
</gene>
<dbReference type="InParanoid" id="A0A0C3PFY9"/>
<accession>A0A0C3PFY9</accession>
<evidence type="ECO:0000313" key="2">
    <source>
        <dbReference type="Proteomes" id="UP000054217"/>
    </source>
</evidence>
<name>A0A0C3PFY9_PISTI</name>
<dbReference type="EMBL" id="KN831947">
    <property type="protein sequence ID" value="KIO12825.1"/>
    <property type="molecule type" value="Genomic_DNA"/>
</dbReference>
<sequence length="136" mass="15050">MYAAWWAAKYFHNSTELINVVTHALALLQLPEARAPTTQLLYLMRLGTYSTLLMNETPKAVHDGPSSALFVGSLELVMAEFSIKKFLSRGTVKDDGAGFSRDLQSLKKGIESRTTEFNLMGRKKKIGKGFGVCCTD</sequence>
<dbReference type="AlphaFoldDB" id="A0A0C3PFY9"/>